<keyword evidence="6" id="KW-1185">Reference proteome</keyword>
<dbReference type="Proteomes" id="UP000298246">
    <property type="component" value="Unassembled WGS sequence"/>
</dbReference>
<evidence type="ECO:0000259" key="4">
    <source>
        <dbReference type="Pfam" id="PF00294"/>
    </source>
</evidence>
<dbReference type="InterPro" id="IPR011611">
    <property type="entry name" value="PfkB_dom"/>
</dbReference>
<evidence type="ECO:0000313" key="6">
    <source>
        <dbReference type="Proteomes" id="UP000298246"/>
    </source>
</evidence>
<gene>
    <name evidence="5" type="ORF">B5M42_21680</name>
</gene>
<dbReference type="Gene3D" id="3.40.1190.20">
    <property type="match status" value="1"/>
</dbReference>
<dbReference type="OrthoDB" id="9813569at2"/>
<comment type="caution">
    <text evidence="5">The sequence shown here is derived from an EMBL/GenBank/DDBJ whole genome shotgun (WGS) entry which is preliminary data.</text>
</comment>
<dbReference type="InterPro" id="IPR050306">
    <property type="entry name" value="PfkB_Carbo_kinase"/>
</dbReference>
<accession>A0A4Y8PTE6</accession>
<evidence type="ECO:0000256" key="1">
    <source>
        <dbReference type="ARBA" id="ARBA00010688"/>
    </source>
</evidence>
<evidence type="ECO:0000313" key="5">
    <source>
        <dbReference type="EMBL" id="TFE83914.1"/>
    </source>
</evidence>
<name>A0A4Y8PTE6_9BACL</name>
<comment type="similarity">
    <text evidence="1">Belongs to the carbohydrate kinase PfkB family.</text>
</comment>
<dbReference type="AlphaFoldDB" id="A0A4Y8PTE6"/>
<dbReference type="PROSITE" id="PS00584">
    <property type="entry name" value="PFKB_KINASES_2"/>
    <property type="match status" value="1"/>
</dbReference>
<dbReference type="InterPro" id="IPR002173">
    <property type="entry name" value="Carboh/pur_kinase_PfkB_CS"/>
</dbReference>
<evidence type="ECO:0000256" key="3">
    <source>
        <dbReference type="ARBA" id="ARBA00022777"/>
    </source>
</evidence>
<reference evidence="5 6" key="1">
    <citation type="submission" date="2017-03" db="EMBL/GenBank/DDBJ databases">
        <title>Isolation of Levoglucosan Utilizing Bacteria.</title>
        <authorList>
            <person name="Arya A.S."/>
        </authorList>
    </citation>
    <scope>NUCLEOTIDE SEQUENCE [LARGE SCALE GENOMIC DNA]</scope>
    <source>
        <strain evidence="5 6">MEC069</strain>
    </source>
</reference>
<organism evidence="5 6">
    <name type="scientific">Paenibacillus athensensis</name>
    <dbReference type="NCBI Taxonomy" id="1967502"/>
    <lineage>
        <taxon>Bacteria</taxon>
        <taxon>Bacillati</taxon>
        <taxon>Bacillota</taxon>
        <taxon>Bacilli</taxon>
        <taxon>Bacillales</taxon>
        <taxon>Paenibacillaceae</taxon>
        <taxon>Paenibacillus</taxon>
    </lineage>
</organism>
<proteinExistence type="inferred from homology"/>
<dbReference type="EMBL" id="MYFO01000041">
    <property type="protein sequence ID" value="TFE83914.1"/>
    <property type="molecule type" value="Genomic_DNA"/>
</dbReference>
<dbReference type="Pfam" id="PF00294">
    <property type="entry name" value="PfkB"/>
    <property type="match status" value="1"/>
</dbReference>
<dbReference type="SUPFAM" id="SSF53613">
    <property type="entry name" value="Ribokinase-like"/>
    <property type="match status" value="1"/>
</dbReference>
<sequence>MGTVFTIGEALIDFVPAEIGVELKKVCTFRKAAGGAPANVASAVARLGGSSAFIGKLGEDGFGDYLVETMASVGVRTDCITRTGEANTALAFVSLKEDGSREFSFYRNPSADMLLAPDEIAESWFQAGDILHYGSVDLIEAPVKYAHIKAIKAMQAAGGLISFDPNVRLPLWSNPQDCRQAILEFLPQSHILKISEDELEFITGISDEAQALASLFVGKVAHILYTRGANGAVWYTKQDAVEAEGYRVQAIDTTGAGDSFIGAVLYQLAREGAEPGRMSPEQRKRALTFANVTAALVTTRYGAIPALPTFEEVQDVCAALEA</sequence>
<dbReference type="RefSeq" id="WP_134756686.1">
    <property type="nucleotide sequence ID" value="NZ_MYFO02000003.1"/>
</dbReference>
<dbReference type="CDD" id="cd01167">
    <property type="entry name" value="bac_FRK"/>
    <property type="match status" value="1"/>
</dbReference>
<protein>
    <submittedName>
        <fullName evidence="5">Carbohydrate kinase</fullName>
    </submittedName>
</protein>
<feature type="domain" description="Carbohydrate kinase PfkB" evidence="4">
    <location>
        <begin position="3"/>
        <end position="309"/>
    </location>
</feature>
<dbReference type="InterPro" id="IPR029056">
    <property type="entry name" value="Ribokinase-like"/>
</dbReference>
<dbReference type="GO" id="GO:0016301">
    <property type="term" value="F:kinase activity"/>
    <property type="evidence" value="ECO:0007669"/>
    <property type="project" value="UniProtKB-KW"/>
</dbReference>
<keyword evidence="2" id="KW-0808">Transferase</keyword>
<dbReference type="PROSITE" id="PS00583">
    <property type="entry name" value="PFKB_KINASES_1"/>
    <property type="match status" value="1"/>
</dbReference>
<dbReference type="PANTHER" id="PTHR43085:SF54">
    <property type="entry name" value="PUTATIVE-RELATED"/>
    <property type="match status" value="1"/>
</dbReference>
<evidence type="ECO:0000256" key="2">
    <source>
        <dbReference type="ARBA" id="ARBA00022679"/>
    </source>
</evidence>
<keyword evidence="3 5" id="KW-0418">Kinase</keyword>
<dbReference type="PANTHER" id="PTHR43085">
    <property type="entry name" value="HEXOKINASE FAMILY MEMBER"/>
    <property type="match status" value="1"/>
</dbReference>